<dbReference type="InterPro" id="IPR011737">
    <property type="entry name" value="CHP02206_TP0381"/>
</dbReference>
<dbReference type="Pfam" id="PF14808">
    <property type="entry name" value="TMEM164"/>
    <property type="match status" value="1"/>
</dbReference>
<evidence type="ECO:0000313" key="2">
    <source>
        <dbReference type="EMBL" id="SVA42539.1"/>
    </source>
</evidence>
<accession>A0A381VQG3</accession>
<reference evidence="2" key="1">
    <citation type="submission" date="2018-05" db="EMBL/GenBank/DDBJ databases">
        <authorList>
            <person name="Lanie J.A."/>
            <person name="Ng W.-L."/>
            <person name="Kazmierczak K.M."/>
            <person name="Andrzejewski T.M."/>
            <person name="Davidsen T.M."/>
            <person name="Wayne K.J."/>
            <person name="Tettelin H."/>
            <person name="Glass J.I."/>
            <person name="Rusch D."/>
            <person name="Podicherti R."/>
            <person name="Tsui H.-C.T."/>
            <person name="Winkler M.E."/>
        </authorList>
    </citation>
    <scope>NUCLEOTIDE SEQUENCE</scope>
</reference>
<keyword evidence="1" id="KW-0812">Transmembrane</keyword>
<feature type="transmembrane region" description="Helical" evidence="1">
    <location>
        <begin position="138"/>
        <end position="156"/>
    </location>
</feature>
<evidence type="ECO:0008006" key="3">
    <source>
        <dbReference type="Google" id="ProtNLM"/>
    </source>
</evidence>
<evidence type="ECO:0000256" key="1">
    <source>
        <dbReference type="SAM" id="Phobius"/>
    </source>
</evidence>
<keyword evidence="1" id="KW-1133">Transmembrane helix</keyword>
<name>A0A381VQG3_9ZZZZ</name>
<gene>
    <name evidence="2" type="ORF">METZ01_LOCUS95393</name>
</gene>
<dbReference type="NCBIfam" id="TIGR02206">
    <property type="entry name" value="intg_mem_TP0381"/>
    <property type="match status" value="1"/>
</dbReference>
<organism evidence="2">
    <name type="scientific">marine metagenome</name>
    <dbReference type="NCBI Taxonomy" id="408172"/>
    <lineage>
        <taxon>unclassified sequences</taxon>
        <taxon>metagenomes</taxon>
        <taxon>ecological metagenomes</taxon>
    </lineage>
</organism>
<sequence length="217" mass="25058">VSLIFSFTAKKYYDENTFAGFEKILGYLLIITELIKPFFLVEFGDYHFTNTVPLHLCHITSYATGLFLLTRDKRFFDFAYFWGMGGGTMALLTPDVQFTFPHIDFVSLFSSHGLVFFTIIYILVVIKQYVTFSSLINAVKYGLMALPFAYILNLIIGGEPGYEANLWYLMKSSEGASLMDFFPVFFQQPPFHVIIVIPLSIVIFLFLYLPFYLFEKK</sequence>
<keyword evidence="1" id="KW-0472">Membrane</keyword>
<protein>
    <recommendedName>
        <fullName evidence="3">TIGR02206 family membrane protein</fullName>
    </recommendedName>
</protein>
<dbReference type="AlphaFoldDB" id="A0A381VQG3"/>
<feature type="non-terminal residue" evidence="2">
    <location>
        <position position="1"/>
    </location>
</feature>
<dbReference type="EMBL" id="UINC01009487">
    <property type="protein sequence ID" value="SVA42539.1"/>
    <property type="molecule type" value="Genomic_DNA"/>
</dbReference>
<feature type="transmembrane region" description="Helical" evidence="1">
    <location>
        <begin position="191"/>
        <end position="214"/>
    </location>
</feature>
<feature type="transmembrane region" description="Helical" evidence="1">
    <location>
        <begin position="75"/>
        <end position="93"/>
    </location>
</feature>
<feature type="transmembrane region" description="Helical" evidence="1">
    <location>
        <begin position="105"/>
        <end position="126"/>
    </location>
</feature>
<proteinExistence type="predicted"/>